<reference evidence="1" key="1">
    <citation type="submission" date="2021-01" db="EMBL/GenBank/DDBJ databases">
        <authorList>
            <person name="Corre E."/>
            <person name="Pelletier E."/>
            <person name="Niang G."/>
            <person name="Scheremetjew M."/>
            <person name="Finn R."/>
            <person name="Kale V."/>
            <person name="Holt S."/>
            <person name="Cochrane G."/>
            <person name="Meng A."/>
            <person name="Brown T."/>
            <person name="Cohen L."/>
        </authorList>
    </citation>
    <scope>NUCLEOTIDE SEQUENCE</scope>
    <source>
        <strain evidence="1">Fehren 1</strain>
    </source>
</reference>
<evidence type="ECO:0000313" key="1">
    <source>
        <dbReference type="EMBL" id="CAE0310895.1"/>
    </source>
</evidence>
<proteinExistence type="predicted"/>
<sequence>MRSSWYRSHRKSLDKFAIARRQLLQEVDLVNIVNNQRLNKFVVRLNTTKRQRRSINYFRRFTIEDCQIEQEKLIMEKEERLFKTPTHVLEAMALEEAEQDKALIIEGCDPESSLADRRILFEMTGRRLHENEFNPDDETEEEFDIDVLLDDLLGFEEPLMAAVNDDGDDSDPLDSF</sequence>
<dbReference type="AlphaFoldDB" id="A0A7S3I133"/>
<organism evidence="1">
    <name type="scientific">Favella ehrenbergii</name>
    <dbReference type="NCBI Taxonomy" id="182087"/>
    <lineage>
        <taxon>Eukaryota</taxon>
        <taxon>Sar</taxon>
        <taxon>Alveolata</taxon>
        <taxon>Ciliophora</taxon>
        <taxon>Intramacronucleata</taxon>
        <taxon>Spirotrichea</taxon>
        <taxon>Choreotrichia</taxon>
        <taxon>Tintinnida</taxon>
        <taxon>Xystonellidae</taxon>
        <taxon>Favella</taxon>
    </lineage>
</organism>
<dbReference type="EMBL" id="HBIE01019003">
    <property type="protein sequence ID" value="CAE0310895.1"/>
    <property type="molecule type" value="Transcribed_RNA"/>
</dbReference>
<gene>
    <name evidence="1" type="ORF">FEHR0123_LOCUS5813</name>
</gene>
<protein>
    <submittedName>
        <fullName evidence="1">Uncharacterized protein</fullName>
    </submittedName>
</protein>
<name>A0A7S3I133_9SPIT</name>
<accession>A0A7S3I133</accession>